<name>A0ABX1GCE6_9GAMM</name>
<dbReference type="EMBL" id="JAAWWK010000001">
    <property type="protein sequence ID" value="NKI15939.1"/>
    <property type="molecule type" value="Genomic_DNA"/>
</dbReference>
<protein>
    <recommendedName>
        <fullName evidence="4">Outer membrane protein beta-barrel domain-containing protein</fullName>
    </recommendedName>
</protein>
<evidence type="ECO:0008006" key="4">
    <source>
        <dbReference type="Google" id="ProtNLM"/>
    </source>
</evidence>
<comment type="caution">
    <text evidence="2">The sequence shown here is derived from an EMBL/GenBank/DDBJ whole genome shotgun (WGS) entry which is preliminary data.</text>
</comment>
<feature type="signal peptide" evidence="1">
    <location>
        <begin position="1"/>
        <end position="23"/>
    </location>
</feature>
<evidence type="ECO:0000313" key="2">
    <source>
        <dbReference type="EMBL" id="NKI15939.1"/>
    </source>
</evidence>
<accession>A0ABX1GCE6</accession>
<dbReference type="RefSeq" id="WP_168448492.1">
    <property type="nucleotide sequence ID" value="NZ_JAAWWK010000001.1"/>
</dbReference>
<evidence type="ECO:0000256" key="1">
    <source>
        <dbReference type="SAM" id="SignalP"/>
    </source>
</evidence>
<feature type="chain" id="PRO_5045735750" description="Outer membrane protein beta-barrel domain-containing protein" evidence="1">
    <location>
        <begin position="24"/>
        <end position="202"/>
    </location>
</feature>
<dbReference type="Proteomes" id="UP000765845">
    <property type="component" value="Unassembled WGS sequence"/>
</dbReference>
<keyword evidence="1" id="KW-0732">Signal</keyword>
<sequence length="202" mass="21426">MISLLRLLAPLLAATLFAQLAHAQAAAAGGGAAPAVPAADQAREKAAMQSFAGLKFGIGLSLTKDNGNNDRVVSATLDENNIVRIEEEQNSVARIVLESHFFFPGTTASGLIWGHGPFVALQPGTDELIDALGMGYMVGWRRNNSTDDNSSFNLGVGVIVDPSVRILGDGIEPNQPLPANETAIRYKQTSQNGWLVMFSFGF</sequence>
<reference evidence="2 3" key="1">
    <citation type="submission" date="2020-04" db="EMBL/GenBank/DDBJ databases">
        <authorList>
            <person name="Yoon J."/>
        </authorList>
    </citation>
    <scope>NUCLEOTIDE SEQUENCE [LARGE SCALE GENOMIC DNA]</scope>
    <source>
        <strain evidence="2 3">KMU-166</strain>
    </source>
</reference>
<gene>
    <name evidence="2" type="ORF">HCU74_00775</name>
</gene>
<organism evidence="2 3">
    <name type="scientific">Spongiibacter thalassae</name>
    <dbReference type="NCBI Taxonomy" id="2721624"/>
    <lineage>
        <taxon>Bacteria</taxon>
        <taxon>Pseudomonadati</taxon>
        <taxon>Pseudomonadota</taxon>
        <taxon>Gammaproteobacteria</taxon>
        <taxon>Cellvibrionales</taxon>
        <taxon>Spongiibacteraceae</taxon>
        <taxon>Spongiibacter</taxon>
    </lineage>
</organism>
<evidence type="ECO:0000313" key="3">
    <source>
        <dbReference type="Proteomes" id="UP000765845"/>
    </source>
</evidence>
<proteinExistence type="predicted"/>
<keyword evidence="3" id="KW-1185">Reference proteome</keyword>